<dbReference type="CDD" id="cd00920">
    <property type="entry name" value="Cupredoxin"/>
    <property type="match status" value="1"/>
</dbReference>
<dbReference type="InterPro" id="IPR008972">
    <property type="entry name" value="Cupredoxin"/>
</dbReference>
<dbReference type="Gene3D" id="2.60.40.420">
    <property type="entry name" value="Cupredoxins - blue copper proteins"/>
    <property type="match status" value="1"/>
</dbReference>
<sequence>MQLSRLSPALLALLPVASAAYSYGGSGSGASSGSRNSDSSSSSGSTTSPATNVTIINVGENGLTMEPNDVDVPAGNVIEFHFFTGAHSVAQSAFDSPCTPLDTTDAQGFFSGSQRVESGESSNVFRVVSTGNPMWYYCATARHCQSGMVGVINKPANGERTIEQYAAAAAEASENVQPESIRGGEVAAAGSEVTTPGSGTQPNDDEGNAGVSSLGSLNLPIFALAVAVSALMAA</sequence>
<reference evidence="3 4" key="1">
    <citation type="submission" date="2024-09" db="EMBL/GenBank/DDBJ databases">
        <title>Itraconazole resistance in Madurella fahalii resulting from another homologue of gene encoding cytochrome P450 14-alpha sterol demethylase (CYP51).</title>
        <authorList>
            <person name="Yoshioka I."/>
            <person name="Fahal A.H."/>
            <person name="Kaneko S."/>
            <person name="Yaguchi T."/>
        </authorList>
    </citation>
    <scope>NUCLEOTIDE SEQUENCE [LARGE SCALE GENOMIC DNA]</scope>
    <source>
        <strain evidence="3 4">IFM 68171</strain>
    </source>
</reference>
<accession>A0ABQ0GHH2</accession>
<evidence type="ECO:0000256" key="1">
    <source>
        <dbReference type="SAM" id="MobiDB-lite"/>
    </source>
</evidence>
<feature type="compositionally biased region" description="Polar residues" evidence="1">
    <location>
        <begin position="192"/>
        <end position="202"/>
    </location>
</feature>
<keyword evidence="4" id="KW-1185">Reference proteome</keyword>
<dbReference type="EMBL" id="BAAFSV010000004">
    <property type="protein sequence ID" value="GAB1317207.1"/>
    <property type="molecule type" value="Genomic_DNA"/>
</dbReference>
<protein>
    <submittedName>
        <fullName evidence="3">Extracellular serine-rich protein</fullName>
    </submittedName>
</protein>
<evidence type="ECO:0000313" key="4">
    <source>
        <dbReference type="Proteomes" id="UP001628179"/>
    </source>
</evidence>
<gene>
    <name evidence="3" type="ORF">MFIFM68171_07417</name>
</gene>
<feature type="compositionally biased region" description="Low complexity" evidence="1">
    <location>
        <begin position="31"/>
        <end position="48"/>
    </location>
</feature>
<evidence type="ECO:0000256" key="2">
    <source>
        <dbReference type="SAM" id="SignalP"/>
    </source>
</evidence>
<keyword evidence="2" id="KW-0732">Signal</keyword>
<name>A0ABQ0GHH2_9PEZI</name>
<feature type="chain" id="PRO_5045789604" evidence="2">
    <location>
        <begin position="20"/>
        <end position="234"/>
    </location>
</feature>
<feature type="signal peptide" evidence="2">
    <location>
        <begin position="1"/>
        <end position="19"/>
    </location>
</feature>
<proteinExistence type="predicted"/>
<dbReference type="RefSeq" id="XP_070918938.1">
    <property type="nucleotide sequence ID" value="XM_071062837.1"/>
</dbReference>
<dbReference type="PANTHER" id="PTHR34883:SF15">
    <property type="entry name" value="EXTRACELLULAR SERINE-RICH PROTEIN"/>
    <property type="match status" value="1"/>
</dbReference>
<feature type="region of interest" description="Disordered" evidence="1">
    <location>
        <begin position="187"/>
        <end position="209"/>
    </location>
</feature>
<dbReference type="GeneID" id="98178160"/>
<dbReference type="InterPro" id="IPR052953">
    <property type="entry name" value="Ser-rich/MCO-related"/>
</dbReference>
<dbReference type="SUPFAM" id="SSF49503">
    <property type="entry name" value="Cupredoxins"/>
    <property type="match status" value="1"/>
</dbReference>
<feature type="region of interest" description="Disordered" evidence="1">
    <location>
        <begin position="25"/>
        <end position="52"/>
    </location>
</feature>
<comment type="caution">
    <text evidence="3">The sequence shown here is derived from an EMBL/GenBank/DDBJ whole genome shotgun (WGS) entry which is preliminary data.</text>
</comment>
<dbReference type="Proteomes" id="UP001628179">
    <property type="component" value="Unassembled WGS sequence"/>
</dbReference>
<organism evidence="3 4">
    <name type="scientific">Madurella fahalii</name>
    <dbReference type="NCBI Taxonomy" id="1157608"/>
    <lineage>
        <taxon>Eukaryota</taxon>
        <taxon>Fungi</taxon>
        <taxon>Dikarya</taxon>
        <taxon>Ascomycota</taxon>
        <taxon>Pezizomycotina</taxon>
        <taxon>Sordariomycetes</taxon>
        <taxon>Sordariomycetidae</taxon>
        <taxon>Sordariales</taxon>
        <taxon>Sordariales incertae sedis</taxon>
        <taxon>Madurella</taxon>
    </lineage>
</organism>
<dbReference type="PANTHER" id="PTHR34883">
    <property type="entry name" value="SERINE-RICH PROTEIN, PUTATIVE-RELATED-RELATED"/>
    <property type="match status" value="1"/>
</dbReference>
<evidence type="ECO:0000313" key="3">
    <source>
        <dbReference type="EMBL" id="GAB1317207.1"/>
    </source>
</evidence>